<feature type="chain" id="PRO_5014679675" description="Tripartite tricarboxylate transporter substrate binding protein" evidence="2">
    <location>
        <begin position="27"/>
        <end position="320"/>
    </location>
</feature>
<feature type="signal peptide" evidence="2">
    <location>
        <begin position="1"/>
        <end position="26"/>
    </location>
</feature>
<protein>
    <recommendedName>
        <fullName evidence="5">Tripartite tricarboxylate transporter substrate binding protein</fullName>
    </recommendedName>
</protein>
<dbReference type="Gene3D" id="3.40.190.10">
    <property type="entry name" value="Periplasmic binding protein-like II"/>
    <property type="match status" value="1"/>
</dbReference>
<comment type="similarity">
    <text evidence="1">Belongs to the UPF0065 (bug) family.</text>
</comment>
<evidence type="ECO:0008006" key="5">
    <source>
        <dbReference type="Google" id="ProtNLM"/>
    </source>
</evidence>
<reference evidence="3 4" key="1">
    <citation type="submission" date="2018-01" db="EMBL/GenBank/DDBJ databases">
        <title>The draft genome of an aniline degradation strain ANB-1.</title>
        <authorList>
            <person name="Zhang L."/>
            <person name="Jiang J."/>
        </authorList>
    </citation>
    <scope>NUCLEOTIDE SEQUENCE [LARGE SCALE GENOMIC DNA]</scope>
    <source>
        <strain evidence="3 4">ANB-1</strain>
    </source>
</reference>
<organism evidence="3 4">
    <name type="scientific">Achromobacter pulmonis</name>
    <dbReference type="NCBI Taxonomy" id="1389932"/>
    <lineage>
        <taxon>Bacteria</taxon>
        <taxon>Pseudomonadati</taxon>
        <taxon>Pseudomonadota</taxon>
        <taxon>Betaproteobacteria</taxon>
        <taxon>Burkholderiales</taxon>
        <taxon>Alcaligenaceae</taxon>
        <taxon>Achromobacter</taxon>
    </lineage>
</organism>
<dbReference type="PANTHER" id="PTHR42928">
    <property type="entry name" value="TRICARBOXYLATE-BINDING PROTEIN"/>
    <property type="match status" value="1"/>
</dbReference>
<accession>A0A2N8KCI1</accession>
<dbReference type="InterPro" id="IPR042100">
    <property type="entry name" value="Bug_dom1"/>
</dbReference>
<dbReference type="Proteomes" id="UP000235994">
    <property type="component" value="Unassembled WGS sequence"/>
</dbReference>
<dbReference type="CDD" id="cd07012">
    <property type="entry name" value="PBP2_Bug_TTT"/>
    <property type="match status" value="1"/>
</dbReference>
<dbReference type="PANTHER" id="PTHR42928:SF5">
    <property type="entry name" value="BLR1237 PROTEIN"/>
    <property type="match status" value="1"/>
</dbReference>
<name>A0A2N8KCI1_9BURK</name>
<dbReference type="Gene3D" id="3.40.190.150">
    <property type="entry name" value="Bordetella uptake gene, domain 1"/>
    <property type="match status" value="1"/>
</dbReference>
<dbReference type="Pfam" id="PF03401">
    <property type="entry name" value="TctC"/>
    <property type="match status" value="1"/>
</dbReference>
<keyword evidence="2" id="KW-0732">Signal</keyword>
<gene>
    <name evidence="3" type="ORF">C1I89_25350</name>
</gene>
<dbReference type="AlphaFoldDB" id="A0A2N8KCI1"/>
<dbReference type="InterPro" id="IPR005064">
    <property type="entry name" value="BUG"/>
</dbReference>
<dbReference type="EMBL" id="POQS01000007">
    <property type="protein sequence ID" value="PND31176.1"/>
    <property type="molecule type" value="Genomic_DNA"/>
</dbReference>
<dbReference type="RefSeq" id="WP_102775143.1">
    <property type="nucleotide sequence ID" value="NZ_POQS01000007.1"/>
</dbReference>
<comment type="caution">
    <text evidence="3">The sequence shown here is derived from an EMBL/GenBank/DDBJ whole genome shotgun (WGS) entry which is preliminary data.</text>
</comment>
<evidence type="ECO:0000313" key="3">
    <source>
        <dbReference type="EMBL" id="PND31176.1"/>
    </source>
</evidence>
<evidence type="ECO:0000256" key="2">
    <source>
        <dbReference type="SAM" id="SignalP"/>
    </source>
</evidence>
<sequence>MSETHKRRRAVLAALGAALLAGSVQAQDPAIRIVVSLPAGGGVDAVARYLGQQLGTELQRTVVVENRPGGSGTIAARTVMNAPAGQTTLLAGGNQEITIAPHLLKDPGYRPLQTLTPVLQVGVVPSVVVAKAGADASPAVLLQGLKKRQDLSIGIPGRATPMHVALEDVAHQIGGQFLAVPYKGAPDVLAGVMSDSTQYGAVGYSAAKPLLDAGSLVPVAVLAQQRSALLPQVPAIGEQDLKQQDLPQVWYGFFMPGKADRDEVDRISAAFERLLGREPVRARLQALGVQVTGLQQAAFSQALQAESAYYRNAILRYKVQ</sequence>
<keyword evidence="4" id="KW-1185">Reference proteome</keyword>
<evidence type="ECO:0000256" key="1">
    <source>
        <dbReference type="ARBA" id="ARBA00006987"/>
    </source>
</evidence>
<proteinExistence type="inferred from homology"/>
<evidence type="ECO:0000313" key="4">
    <source>
        <dbReference type="Proteomes" id="UP000235994"/>
    </source>
</evidence>